<gene>
    <name evidence="3" type="ORF">SAMN05216469_104213</name>
</gene>
<dbReference type="OrthoDB" id="1815314at2"/>
<evidence type="ECO:0000313" key="3">
    <source>
        <dbReference type="EMBL" id="SEK69583.1"/>
    </source>
</evidence>
<feature type="chain" id="PRO_5039157730" evidence="2">
    <location>
        <begin position="28"/>
        <end position="302"/>
    </location>
</feature>
<dbReference type="AlphaFoldDB" id="A0A1H7J489"/>
<evidence type="ECO:0000313" key="4">
    <source>
        <dbReference type="Proteomes" id="UP000186015"/>
    </source>
</evidence>
<evidence type="ECO:0000256" key="1">
    <source>
        <dbReference type="SAM" id="MobiDB-lite"/>
    </source>
</evidence>
<feature type="compositionally biased region" description="Polar residues" evidence="1">
    <location>
        <begin position="69"/>
        <end position="80"/>
    </location>
</feature>
<keyword evidence="2" id="KW-0732">Signal</keyword>
<reference evidence="3 4" key="1">
    <citation type="submission" date="2016-10" db="EMBL/GenBank/DDBJ databases">
        <authorList>
            <person name="de Groot N.N."/>
        </authorList>
    </citation>
    <scope>NUCLEOTIDE SEQUENCE [LARGE SCALE GENOMIC DNA]</scope>
    <source>
        <strain evidence="3 4">KH2T6</strain>
    </source>
</reference>
<proteinExistence type="predicted"/>
<dbReference type="RefSeq" id="WP_074831663.1">
    <property type="nucleotide sequence ID" value="NZ_FOAT01000004.1"/>
</dbReference>
<accession>A0A1H7J489</accession>
<sequence length="302" mass="33077">MKANNTREYSKIKNRFPIAVISVAACAALVMGLTACSNNNDQTDLSAAAKDSSTNISVDNTNETNIVSETTESSVSNDVQNDPVGDSNISSDNSSDKSEAGNNQTEKVEMSVDKMLSMDGKQLRALSNDNYEIIDGASAQSASFGLKCAAFPEYVFVLKRVEYNNDKPENTIKVPIDDYVFELSDEIEQLNLYEGANVGSGVTVGMTYNEIEEQLGHDIEVSMVNTSLGLAAWTEIDGRYWALHFDVTDVPDDEIWKRLEESTEGGEINLDDPGHADLSDINPVCDLAVFDIEADNWHYGRI</sequence>
<name>A0A1H7J489_RUMAL</name>
<feature type="region of interest" description="Disordered" evidence="1">
    <location>
        <begin position="69"/>
        <end position="106"/>
    </location>
</feature>
<protein>
    <submittedName>
        <fullName evidence="3">Uncharacterized protein</fullName>
    </submittedName>
</protein>
<dbReference type="Proteomes" id="UP000186015">
    <property type="component" value="Unassembled WGS sequence"/>
</dbReference>
<dbReference type="PROSITE" id="PS51257">
    <property type="entry name" value="PROKAR_LIPOPROTEIN"/>
    <property type="match status" value="1"/>
</dbReference>
<dbReference type="EMBL" id="FOAT01000004">
    <property type="protein sequence ID" value="SEK69583.1"/>
    <property type="molecule type" value="Genomic_DNA"/>
</dbReference>
<evidence type="ECO:0000256" key="2">
    <source>
        <dbReference type="SAM" id="SignalP"/>
    </source>
</evidence>
<organism evidence="3 4">
    <name type="scientific">Ruminococcus albus</name>
    <dbReference type="NCBI Taxonomy" id="1264"/>
    <lineage>
        <taxon>Bacteria</taxon>
        <taxon>Bacillati</taxon>
        <taxon>Bacillota</taxon>
        <taxon>Clostridia</taxon>
        <taxon>Eubacteriales</taxon>
        <taxon>Oscillospiraceae</taxon>
        <taxon>Ruminococcus</taxon>
    </lineage>
</organism>
<feature type="signal peptide" evidence="2">
    <location>
        <begin position="1"/>
        <end position="27"/>
    </location>
</feature>